<dbReference type="EMBL" id="QRVL01000015">
    <property type="protein sequence ID" value="RGS37515.1"/>
    <property type="molecule type" value="Genomic_DNA"/>
</dbReference>
<protein>
    <submittedName>
        <fullName evidence="1">FliB family protein</fullName>
    </submittedName>
</protein>
<sequence length="415" mass="48473">MILKVPSYYEKFHCIADQCKDNCCYGWEIDIDEGTMDYYRSLGGELGKEITSHIREGEENTMIMREDGYCPFLNEKKLCDICIKMGEEALSEICTEFPRFTMEYEDVREKILSLACEEVGNIMFSTDEKITWQEHEMPDFCGTGDDDETACEDDGALYGNEEAACEDDASDGEAYDDDEEVSVDADQLNAVSKAAVALLQNRKKPVAERAAEYLLYCKRMQQELYGYHTGGEVSGQEQEQEQRESRLIAECREKEVTPQEAYAAFLARMERYEQLEVLDQNWEEEKKRLRAAFHEDNYLECIQNFHTAQQGREYEYEHLLVYFTFRYFMRSYYDDNILNKAQFAVASILMIRDMDALRFLENGGTFSVEDRVAVAKLYSKEVEHSEENMEFLEEDFQFEDIFAPEQMIRQLFFAS</sequence>
<evidence type="ECO:0000313" key="1">
    <source>
        <dbReference type="EMBL" id="RGS37515.1"/>
    </source>
</evidence>
<organism evidence="1 2">
    <name type="scientific">Roseburia hominis</name>
    <dbReference type="NCBI Taxonomy" id="301301"/>
    <lineage>
        <taxon>Bacteria</taxon>
        <taxon>Bacillati</taxon>
        <taxon>Bacillota</taxon>
        <taxon>Clostridia</taxon>
        <taxon>Lachnospirales</taxon>
        <taxon>Lachnospiraceae</taxon>
        <taxon>Roseburia</taxon>
    </lineage>
</organism>
<dbReference type="Proteomes" id="UP000266172">
    <property type="component" value="Unassembled WGS sequence"/>
</dbReference>
<reference evidence="1 2" key="1">
    <citation type="submission" date="2018-08" db="EMBL/GenBank/DDBJ databases">
        <title>A genome reference for cultivated species of the human gut microbiota.</title>
        <authorList>
            <person name="Zou Y."/>
            <person name="Xue W."/>
            <person name="Luo G."/>
        </authorList>
    </citation>
    <scope>NUCLEOTIDE SEQUENCE [LARGE SCALE GENOMIC DNA]</scope>
    <source>
        <strain evidence="1 2">AF22-12AC</strain>
    </source>
</reference>
<comment type="caution">
    <text evidence="1">The sequence shown here is derived from an EMBL/GenBank/DDBJ whole genome shotgun (WGS) entry which is preliminary data.</text>
</comment>
<proteinExistence type="predicted"/>
<name>A0A395V7U2_9FIRM</name>
<accession>A0A395V7U2</accession>
<evidence type="ECO:0000313" key="2">
    <source>
        <dbReference type="Proteomes" id="UP000266172"/>
    </source>
</evidence>
<dbReference type="NCBIfam" id="NF038110">
    <property type="entry name" value="Lys_methyl_FliB"/>
    <property type="match status" value="1"/>
</dbReference>
<dbReference type="AlphaFoldDB" id="A0A395V7U2"/>
<dbReference type="RefSeq" id="WP_118098011.1">
    <property type="nucleotide sequence ID" value="NZ_QRVL01000015.1"/>
</dbReference>
<gene>
    <name evidence="1" type="ORF">DWX93_13865</name>
</gene>